<evidence type="ECO:0000256" key="1">
    <source>
        <dbReference type="SAM" id="Phobius"/>
    </source>
</evidence>
<dbReference type="EMBL" id="CAKXAJ010025464">
    <property type="protein sequence ID" value="CAH2239864.1"/>
    <property type="molecule type" value="Genomic_DNA"/>
</dbReference>
<name>A0A8S4RQV7_9NEOP</name>
<evidence type="ECO:0000313" key="3">
    <source>
        <dbReference type="Proteomes" id="UP000838756"/>
    </source>
</evidence>
<gene>
    <name evidence="2" type="primary">jg4551</name>
    <name evidence="2" type="ORF">PAEG_LOCUS16502</name>
</gene>
<proteinExistence type="predicted"/>
<keyword evidence="1" id="KW-0812">Transmembrane</keyword>
<evidence type="ECO:0000313" key="2">
    <source>
        <dbReference type="EMBL" id="CAH2239864.1"/>
    </source>
</evidence>
<keyword evidence="1" id="KW-0472">Membrane</keyword>
<dbReference type="Proteomes" id="UP000838756">
    <property type="component" value="Unassembled WGS sequence"/>
</dbReference>
<dbReference type="AlphaFoldDB" id="A0A8S4RQV7"/>
<sequence length="82" mass="9354">MAEWSAPDNERIMHFDGVVMALVLYVDFIQMRILRVILERHYLFTHLSNTGILKAQGSGPTAAPARKRQTIGDFLSKETHNK</sequence>
<protein>
    <submittedName>
        <fullName evidence="2">Jg4551 protein</fullName>
    </submittedName>
</protein>
<keyword evidence="1" id="KW-1133">Transmembrane helix</keyword>
<organism evidence="2 3">
    <name type="scientific">Pararge aegeria aegeria</name>
    <dbReference type="NCBI Taxonomy" id="348720"/>
    <lineage>
        <taxon>Eukaryota</taxon>
        <taxon>Metazoa</taxon>
        <taxon>Ecdysozoa</taxon>
        <taxon>Arthropoda</taxon>
        <taxon>Hexapoda</taxon>
        <taxon>Insecta</taxon>
        <taxon>Pterygota</taxon>
        <taxon>Neoptera</taxon>
        <taxon>Endopterygota</taxon>
        <taxon>Lepidoptera</taxon>
        <taxon>Glossata</taxon>
        <taxon>Ditrysia</taxon>
        <taxon>Papilionoidea</taxon>
        <taxon>Nymphalidae</taxon>
        <taxon>Satyrinae</taxon>
        <taxon>Satyrini</taxon>
        <taxon>Parargina</taxon>
        <taxon>Pararge</taxon>
    </lineage>
</organism>
<accession>A0A8S4RQV7</accession>
<comment type="caution">
    <text evidence="2">The sequence shown here is derived from an EMBL/GenBank/DDBJ whole genome shotgun (WGS) entry which is preliminary data.</text>
</comment>
<keyword evidence="3" id="KW-1185">Reference proteome</keyword>
<reference evidence="2" key="1">
    <citation type="submission" date="2022-03" db="EMBL/GenBank/DDBJ databases">
        <authorList>
            <person name="Lindestad O."/>
        </authorList>
    </citation>
    <scope>NUCLEOTIDE SEQUENCE</scope>
</reference>
<feature type="transmembrane region" description="Helical" evidence="1">
    <location>
        <begin position="12"/>
        <end position="30"/>
    </location>
</feature>